<evidence type="ECO:0000313" key="4">
    <source>
        <dbReference type="Proteomes" id="UP000050741"/>
    </source>
</evidence>
<reference evidence="4" key="1">
    <citation type="submission" date="2014-05" db="EMBL/GenBank/DDBJ databases">
        <title>The genome and life-stage specific transcriptomes of Globodera pallida elucidate key aspects of plant parasitism by a cyst nematode.</title>
        <authorList>
            <person name="Cotton J.A."/>
            <person name="Lilley C.J."/>
            <person name="Jones L.M."/>
            <person name="Kikuchi T."/>
            <person name="Reid A.J."/>
            <person name="Thorpe P."/>
            <person name="Tsai I.J."/>
            <person name="Beasley H."/>
            <person name="Blok V."/>
            <person name="Cock P.J.A."/>
            <person name="Van den Akker S.E."/>
            <person name="Holroyd N."/>
            <person name="Hunt M."/>
            <person name="Mantelin S."/>
            <person name="Naghra H."/>
            <person name="Pain A."/>
            <person name="Palomares-Rius J.E."/>
            <person name="Zarowiecki M."/>
            <person name="Berriman M."/>
            <person name="Jones J.T."/>
            <person name="Urwin P.E."/>
        </authorList>
    </citation>
    <scope>NUCLEOTIDE SEQUENCE [LARGE SCALE GENOMIC DNA]</scope>
    <source>
        <strain evidence="4">Lindley</strain>
    </source>
</reference>
<protein>
    <submittedName>
        <fullName evidence="5">CBFD_NFYB_HMF domain-containing protein</fullName>
    </submittedName>
</protein>
<feature type="compositionally biased region" description="Acidic residues" evidence="3">
    <location>
        <begin position="100"/>
        <end position="115"/>
    </location>
</feature>
<accession>A0A183BRP5</accession>
<organism evidence="4 5">
    <name type="scientific">Globodera pallida</name>
    <name type="common">Potato cyst nematode worm</name>
    <name type="synonym">Heterodera pallida</name>
    <dbReference type="NCBI Taxonomy" id="36090"/>
    <lineage>
        <taxon>Eukaryota</taxon>
        <taxon>Metazoa</taxon>
        <taxon>Ecdysozoa</taxon>
        <taxon>Nematoda</taxon>
        <taxon>Chromadorea</taxon>
        <taxon>Rhabditida</taxon>
        <taxon>Tylenchina</taxon>
        <taxon>Tylenchomorpha</taxon>
        <taxon>Tylenchoidea</taxon>
        <taxon>Heteroderidae</taxon>
        <taxon>Heteroderinae</taxon>
        <taxon>Globodera</taxon>
    </lineage>
</organism>
<dbReference type="InterPro" id="IPR050568">
    <property type="entry name" value="Transcr_DNA_Rep_Reg"/>
</dbReference>
<sequence length="234" mass="25832">MTSTERSIDAASKAGTSRQSAAGQQKQHQAAPTTTKRRRQMDDGSPRRKSSSGGGGVQAEQREHRKWGATTATGGKDHKQQQQQQLKKDKKRPLELIHEDNDDDEDEDEEGEEGEAGPSGDAVGNAGTSLSSSNQMRMLPQTKVRSIMEASPNVSGLKISGEAMFAMGKAAEAFISLLARGAHQQMLECSHVRVNYNELALFVHHNEELNFIQDILPRKHKFSELNKLMLKNKR</sequence>
<keyword evidence="2" id="KW-0539">Nucleus</keyword>
<dbReference type="GO" id="GO:0046982">
    <property type="term" value="F:protein heterodimerization activity"/>
    <property type="evidence" value="ECO:0007669"/>
    <property type="project" value="InterPro"/>
</dbReference>
<evidence type="ECO:0000256" key="1">
    <source>
        <dbReference type="ARBA" id="ARBA00004123"/>
    </source>
</evidence>
<dbReference type="GO" id="GO:0008623">
    <property type="term" value="C:CHRAC"/>
    <property type="evidence" value="ECO:0007669"/>
    <property type="project" value="TreeGrafter"/>
</dbReference>
<evidence type="ECO:0000256" key="3">
    <source>
        <dbReference type="SAM" id="MobiDB-lite"/>
    </source>
</evidence>
<evidence type="ECO:0000256" key="2">
    <source>
        <dbReference type="ARBA" id="ARBA00023242"/>
    </source>
</evidence>
<evidence type="ECO:0000313" key="5">
    <source>
        <dbReference type="WBParaSite" id="GPLIN_000328100"/>
    </source>
</evidence>
<feature type="compositionally biased region" description="Polar residues" evidence="3">
    <location>
        <begin position="14"/>
        <end position="34"/>
    </location>
</feature>
<reference evidence="5" key="2">
    <citation type="submission" date="2016-06" db="UniProtKB">
        <authorList>
            <consortium name="WormBaseParasite"/>
        </authorList>
    </citation>
    <scope>IDENTIFICATION</scope>
</reference>
<keyword evidence="4" id="KW-1185">Reference proteome</keyword>
<dbReference type="WBParaSite" id="GPLIN_000328100">
    <property type="protein sequence ID" value="GPLIN_000328100"/>
    <property type="gene ID" value="GPLIN_000328100"/>
</dbReference>
<dbReference type="Proteomes" id="UP000050741">
    <property type="component" value="Unassembled WGS sequence"/>
</dbReference>
<feature type="region of interest" description="Disordered" evidence="3">
    <location>
        <begin position="1"/>
        <end position="137"/>
    </location>
</feature>
<dbReference type="AlphaFoldDB" id="A0A183BRP5"/>
<dbReference type="InterPro" id="IPR009072">
    <property type="entry name" value="Histone-fold"/>
</dbReference>
<proteinExistence type="predicted"/>
<dbReference type="PANTHER" id="PTHR10252">
    <property type="entry name" value="HISTONE-LIKE TRANSCRIPTION FACTOR CCAAT-RELATED"/>
    <property type="match status" value="1"/>
</dbReference>
<dbReference type="PANTHER" id="PTHR10252:SF54">
    <property type="entry name" value="CHROMATIN ACCESSIBILITY COMPLEX PROTEIN 1"/>
    <property type="match status" value="1"/>
</dbReference>
<feature type="compositionally biased region" description="Polar residues" evidence="3">
    <location>
        <begin position="126"/>
        <end position="136"/>
    </location>
</feature>
<dbReference type="SUPFAM" id="SSF47113">
    <property type="entry name" value="Histone-fold"/>
    <property type="match status" value="1"/>
</dbReference>
<name>A0A183BRP5_GLOPA</name>
<dbReference type="GO" id="GO:0006261">
    <property type="term" value="P:DNA-templated DNA replication"/>
    <property type="evidence" value="ECO:0007669"/>
    <property type="project" value="TreeGrafter"/>
</dbReference>
<dbReference type="Gene3D" id="1.10.20.10">
    <property type="entry name" value="Histone, subunit A"/>
    <property type="match status" value="1"/>
</dbReference>
<comment type="subcellular location">
    <subcellularLocation>
        <location evidence="1">Nucleus</location>
    </subcellularLocation>
</comment>
<dbReference type="GO" id="GO:0006338">
    <property type="term" value="P:chromatin remodeling"/>
    <property type="evidence" value="ECO:0007669"/>
    <property type="project" value="TreeGrafter"/>
</dbReference>